<keyword evidence="3" id="KW-1185">Reference proteome</keyword>
<proteinExistence type="predicted"/>
<keyword evidence="1" id="KW-0812">Transmembrane</keyword>
<dbReference type="Proteomes" id="UP000606490">
    <property type="component" value="Unassembled WGS sequence"/>
</dbReference>
<name>A0ABS1VCZ2_9PROT</name>
<gene>
    <name evidence="2" type="ORF">JMJ55_27040</name>
</gene>
<feature type="transmembrane region" description="Helical" evidence="1">
    <location>
        <begin position="12"/>
        <end position="35"/>
    </location>
</feature>
<evidence type="ECO:0000313" key="3">
    <source>
        <dbReference type="Proteomes" id="UP000606490"/>
    </source>
</evidence>
<evidence type="ECO:0000256" key="1">
    <source>
        <dbReference type="SAM" id="Phobius"/>
    </source>
</evidence>
<dbReference type="RefSeq" id="WP_202828726.1">
    <property type="nucleotide sequence ID" value="NZ_JAEUXJ010000023.1"/>
</dbReference>
<accession>A0ABS1VCZ2</accession>
<comment type="caution">
    <text evidence="2">The sequence shown here is derived from an EMBL/GenBank/DDBJ whole genome shotgun (WGS) entry which is preliminary data.</text>
</comment>
<keyword evidence="1" id="KW-1133">Transmembrane helix</keyword>
<keyword evidence="1" id="KW-0472">Membrane</keyword>
<evidence type="ECO:0000313" key="2">
    <source>
        <dbReference type="EMBL" id="MBL6458991.1"/>
    </source>
</evidence>
<sequence length="117" mass="12150">MHATTIARRSAWVPLLPAALLLMASLFGIMAVGLMPRTGATQYAVLGPPWLGPGRMLALVDEAGGILLDSGGWHNVVIARSDDPGFAAALYRAGAWLVLDAVRLRGCLGGAKDSIDG</sequence>
<reference evidence="2 3" key="1">
    <citation type="submission" date="2021-01" db="EMBL/GenBank/DDBJ databases">
        <title>Belnapia mucosa sp. nov. and Belnapia arida sp. nov., isolated from the Tabernas Desert (Almeria, Spain).</title>
        <authorList>
            <person name="Molina-Menor E."/>
            <person name="Vidal-Verdu A."/>
            <person name="Calonge A."/>
            <person name="Satari L."/>
            <person name="Pereto Magraner J."/>
            <person name="Porcar Miralles M."/>
        </authorList>
    </citation>
    <scope>NUCLEOTIDE SEQUENCE [LARGE SCALE GENOMIC DNA]</scope>
    <source>
        <strain evidence="2 3">T6</strain>
    </source>
</reference>
<organism evidence="2 3">
    <name type="scientific">Belnapia mucosa</name>
    <dbReference type="NCBI Taxonomy" id="2804532"/>
    <lineage>
        <taxon>Bacteria</taxon>
        <taxon>Pseudomonadati</taxon>
        <taxon>Pseudomonadota</taxon>
        <taxon>Alphaproteobacteria</taxon>
        <taxon>Acetobacterales</taxon>
        <taxon>Roseomonadaceae</taxon>
        <taxon>Belnapia</taxon>
    </lineage>
</organism>
<dbReference type="EMBL" id="JAEUXJ010000023">
    <property type="protein sequence ID" value="MBL6458991.1"/>
    <property type="molecule type" value="Genomic_DNA"/>
</dbReference>
<protein>
    <submittedName>
        <fullName evidence="2">Uncharacterized protein</fullName>
    </submittedName>
</protein>